<accession>A0A1I4IR55</accession>
<evidence type="ECO:0000259" key="1">
    <source>
        <dbReference type="PROSITE" id="PS50206"/>
    </source>
</evidence>
<dbReference type="GO" id="GO:0016740">
    <property type="term" value="F:transferase activity"/>
    <property type="evidence" value="ECO:0007669"/>
    <property type="project" value="UniProtKB-KW"/>
</dbReference>
<dbReference type="InterPro" id="IPR036873">
    <property type="entry name" value="Rhodanese-like_dom_sf"/>
</dbReference>
<dbReference type="EMBL" id="FOTF01000028">
    <property type="protein sequence ID" value="SFL56473.1"/>
    <property type="molecule type" value="Genomic_DNA"/>
</dbReference>
<keyword evidence="2" id="KW-0808">Transferase</keyword>
<gene>
    <name evidence="2" type="ORF">SAMN04488004_12832</name>
</gene>
<organism evidence="2 3">
    <name type="scientific">Loktanella salsilacus</name>
    <dbReference type="NCBI Taxonomy" id="195913"/>
    <lineage>
        <taxon>Bacteria</taxon>
        <taxon>Pseudomonadati</taxon>
        <taxon>Pseudomonadota</taxon>
        <taxon>Alphaproteobacteria</taxon>
        <taxon>Rhodobacterales</taxon>
        <taxon>Roseobacteraceae</taxon>
        <taxon>Loktanella</taxon>
    </lineage>
</organism>
<dbReference type="PROSITE" id="PS50206">
    <property type="entry name" value="RHODANESE_3"/>
    <property type="match status" value="1"/>
</dbReference>
<evidence type="ECO:0000313" key="2">
    <source>
        <dbReference type="EMBL" id="SFL56473.1"/>
    </source>
</evidence>
<evidence type="ECO:0000313" key="3">
    <source>
        <dbReference type="Proteomes" id="UP000199550"/>
    </source>
</evidence>
<keyword evidence="3" id="KW-1185">Reference proteome</keyword>
<reference evidence="2 3" key="1">
    <citation type="submission" date="2016-10" db="EMBL/GenBank/DDBJ databases">
        <authorList>
            <person name="de Groot N.N."/>
        </authorList>
    </citation>
    <scope>NUCLEOTIDE SEQUENCE [LARGE SCALE GENOMIC DNA]</scope>
    <source>
        <strain evidence="2 3">DSM 16199</strain>
    </source>
</reference>
<feature type="domain" description="Rhodanese" evidence="1">
    <location>
        <begin position="61"/>
        <end position="164"/>
    </location>
</feature>
<dbReference type="OrthoDB" id="9784513at2"/>
<sequence length="167" mass="18172">MVQLLNITADETKRVVNLAGGSVEIERHRNDMQLITGYLQPMVPIAGVTPVGELEVLACLADDDYVVVDMRDPDWRLKGTIPGSISIPFEEVANRLDVLGCVRSSSGWNCDAAKKIVAFCNGPACPQSTRAMHAMVDNGFPPDKIYYYRGGMQDWLVLGLTTQASGA</sequence>
<dbReference type="SUPFAM" id="SSF52821">
    <property type="entry name" value="Rhodanese/Cell cycle control phosphatase"/>
    <property type="match status" value="1"/>
</dbReference>
<dbReference type="Pfam" id="PF00581">
    <property type="entry name" value="Rhodanese"/>
    <property type="match status" value="1"/>
</dbReference>
<dbReference type="SMART" id="SM00450">
    <property type="entry name" value="RHOD"/>
    <property type="match status" value="1"/>
</dbReference>
<dbReference type="AlphaFoldDB" id="A0A1I4IR55"/>
<dbReference type="Proteomes" id="UP000199550">
    <property type="component" value="Unassembled WGS sequence"/>
</dbReference>
<dbReference type="RefSeq" id="WP_090191465.1">
    <property type="nucleotide sequence ID" value="NZ_FOTF01000028.1"/>
</dbReference>
<proteinExistence type="predicted"/>
<name>A0A1I4IR55_9RHOB</name>
<protein>
    <submittedName>
        <fullName evidence="2">Rhodanese-related sulfurtransferase</fullName>
    </submittedName>
</protein>
<dbReference type="InterPro" id="IPR001763">
    <property type="entry name" value="Rhodanese-like_dom"/>
</dbReference>
<dbReference type="Gene3D" id="3.40.250.10">
    <property type="entry name" value="Rhodanese-like domain"/>
    <property type="match status" value="1"/>
</dbReference>
<dbReference type="STRING" id="195913.SAMN04488004_12832"/>
<dbReference type="CDD" id="cd00158">
    <property type="entry name" value="RHOD"/>
    <property type="match status" value="1"/>
</dbReference>